<organism evidence="1 2">
    <name type="scientific">Geranomyces variabilis</name>
    <dbReference type="NCBI Taxonomy" id="109894"/>
    <lineage>
        <taxon>Eukaryota</taxon>
        <taxon>Fungi</taxon>
        <taxon>Fungi incertae sedis</taxon>
        <taxon>Chytridiomycota</taxon>
        <taxon>Chytridiomycota incertae sedis</taxon>
        <taxon>Chytridiomycetes</taxon>
        <taxon>Spizellomycetales</taxon>
        <taxon>Powellomycetaceae</taxon>
        <taxon>Geranomyces</taxon>
    </lineage>
</organism>
<comment type="caution">
    <text evidence="1">The sequence shown here is derived from an EMBL/GenBank/DDBJ whole genome shotgun (WGS) entry which is preliminary data.</text>
</comment>
<accession>A0AAD5XIE9</accession>
<gene>
    <name evidence="1" type="ORF">HDU87_000923</name>
</gene>
<keyword evidence="2" id="KW-1185">Reference proteome</keyword>
<sequence length="191" mass="20627">MPKLVRKTSKASAAAAAAAAAAHDSLRFSPLGLHPPADPQCHGCPHLAALKMMSGPSAASSSQKSAPGSLPTDLATNIAPGGQELLANYRSCVRYSMSYSCRGDMKVNRKVRQYKIMCQLDDEDLPAVEGKKRKRNLGWIDKEIHSVEKLSEKVFAHLADSAMLGPLPAAARSRVLHVQVHYHHRQVACLP</sequence>
<evidence type="ECO:0000313" key="1">
    <source>
        <dbReference type="EMBL" id="KAJ3168764.1"/>
    </source>
</evidence>
<dbReference type="Proteomes" id="UP001212152">
    <property type="component" value="Unassembled WGS sequence"/>
</dbReference>
<proteinExistence type="predicted"/>
<protein>
    <submittedName>
        <fullName evidence="1">Uncharacterized protein</fullName>
    </submittedName>
</protein>
<dbReference type="AlphaFoldDB" id="A0AAD5XIE9"/>
<evidence type="ECO:0000313" key="2">
    <source>
        <dbReference type="Proteomes" id="UP001212152"/>
    </source>
</evidence>
<reference evidence="1" key="1">
    <citation type="submission" date="2020-05" db="EMBL/GenBank/DDBJ databases">
        <title>Phylogenomic resolution of chytrid fungi.</title>
        <authorList>
            <person name="Stajich J.E."/>
            <person name="Amses K."/>
            <person name="Simmons R."/>
            <person name="Seto K."/>
            <person name="Myers J."/>
            <person name="Bonds A."/>
            <person name="Quandt C.A."/>
            <person name="Barry K."/>
            <person name="Liu P."/>
            <person name="Grigoriev I."/>
            <person name="Longcore J.E."/>
            <person name="James T.Y."/>
        </authorList>
    </citation>
    <scope>NUCLEOTIDE SEQUENCE</scope>
    <source>
        <strain evidence="1">JEL0379</strain>
    </source>
</reference>
<name>A0AAD5XIE9_9FUNG</name>
<dbReference type="EMBL" id="JADGJQ010000115">
    <property type="protein sequence ID" value="KAJ3168764.1"/>
    <property type="molecule type" value="Genomic_DNA"/>
</dbReference>